<dbReference type="RefSeq" id="WP_184933450.1">
    <property type="nucleotide sequence ID" value="NZ_JACHJV010000001.1"/>
</dbReference>
<sequence length="84" mass="9131">MVAAVGILLHGPVLTARILHLTSALHRSVTPPTSAARPDPPTPVRRAALILASPLQPFVRLVGPWRLILRRLTGRATEFGKTER</sequence>
<name>A0A7W7VT44_KITKI</name>
<evidence type="ECO:0000313" key="1">
    <source>
        <dbReference type="EMBL" id="MBB4921060.1"/>
    </source>
</evidence>
<gene>
    <name evidence="1" type="ORF">FHR34_000053</name>
</gene>
<dbReference type="Proteomes" id="UP000540506">
    <property type="component" value="Unassembled WGS sequence"/>
</dbReference>
<comment type="caution">
    <text evidence="1">The sequence shown here is derived from an EMBL/GenBank/DDBJ whole genome shotgun (WGS) entry which is preliminary data.</text>
</comment>
<dbReference type="AlphaFoldDB" id="A0A7W7VT44"/>
<reference evidence="1 2" key="1">
    <citation type="submission" date="2020-08" db="EMBL/GenBank/DDBJ databases">
        <title>Sequencing the genomes of 1000 actinobacteria strains.</title>
        <authorList>
            <person name="Klenk H.-P."/>
        </authorList>
    </citation>
    <scope>NUCLEOTIDE SEQUENCE [LARGE SCALE GENOMIC DNA]</scope>
    <source>
        <strain evidence="1 2">DSM 41654</strain>
    </source>
</reference>
<proteinExistence type="predicted"/>
<dbReference type="EMBL" id="JACHJV010000001">
    <property type="protein sequence ID" value="MBB4921060.1"/>
    <property type="molecule type" value="Genomic_DNA"/>
</dbReference>
<keyword evidence="2" id="KW-1185">Reference proteome</keyword>
<evidence type="ECO:0000313" key="2">
    <source>
        <dbReference type="Proteomes" id="UP000540506"/>
    </source>
</evidence>
<organism evidence="1 2">
    <name type="scientific">Kitasatospora kifunensis</name>
    <name type="common">Streptomyces kifunensis</name>
    <dbReference type="NCBI Taxonomy" id="58351"/>
    <lineage>
        <taxon>Bacteria</taxon>
        <taxon>Bacillati</taxon>
        <taxon>Actinomycetota</taxon>
        <taxon>Actinomycetes</taxon>
        <taxon>Kitasatosporales</taxon>
        <taxon>Streptomycetaceae</taxon>
        <taxon>Kitasatospora</taxon>
    </lineage>
</organism>
<protein>
    <submittedName>
        <fullName evidence="1">Uncharacterized protein</fullName>
    </submittedName>
</protein>
<accession>A0A7W7VT44</accession>